<proteinExistence type="predicted"/>
<evidence type="ECO:0000313" key="12">
    <source>
        <dbReference type="Proteomes" id="UP000286045"/>
    </source>
</evidence>
<dbReference type="InterPro" id="IPR011762">
    <property type="entry name" value="COA_CT_N"/>
</dbReference>
<dbReference type="GO" id="GO:0004658">
    <property type="term" value="F:propionyl-CoA carboxylase activity"/>
    <property type="evidence" value="ECO:0007669"/>
    <property type="project" value="UniProtKB-EC"/>
</dbReference>
<dbReference type="SUPFAM" id="SSF52096">
    <property type="entry name" value="ClpP/crotonase"/>
    <property type="match status" value="2"/>
</dbReference>
<dbReference type="Gene3D" id="3.90.226.10">
    <property type="entry name" value="2-enoyl-CoA Hydratase, Chain A, domain 1"/>
    <property type="match status" value="2"/>
</dbReference>
<name>A0A439CV86_9PEZI</name>
<dbReference type="EMBL" id="RYZI01000369">
    <property type="protein sequence ID" value="RWA06083.1"/>
    <property type="molecule type" value="Genomic_DNA"/>
</dbReference>
<evidence type="ECO:0000259" key="10">
    <source>
        <dbReference type="PROSITE" id="PS50989"/>
    </source>
</evidence>
<dbReference type="UniPathway" id="UPA00363">
    <property type="reaction ID" value="UER00861"/>
</dbReference>
<dbReference type="GO" id="GO:0006552">
    <property type="term" value="P:L-leucine catabolic process"/>
    <property type="evidence" value="ECO:0007669"/>
    <property type="project" value="UniProtKB-UniPathway"/>
</dbReference>
<evidence type="ECO:0000256" key="7">
    <source>
        <dbReference type="ARBA" id="ARBA00049495"/>
    </source>
</evidence>
<comment type="subunit">
    <text evidence="3">The holoenzyme is a dodecamer composed of 6 PCCA/alpha subunits and 6 PCCB/beta subunits.</text>
</comment>
<dbReference type="EC" id="6.4.1.3" evidence="2"/>
<comment type="catalytic activity">
    <reaction evidence="6">
        <text>butanoyl-CoA + hydrogencarbonate + ATP = (2S)-ethylmalonyl-CoA + ADP + phosphate + H(+)</text>
        <dbReference type="Rhea" id="RHEA:59520"/>
        <dbReference type="ChEBI" id="CHEBI:15378"/>
        <dbReference type="ChEBI" id="CHEBI:17544"/>
        <dbReference type="ChEBI" id="CHEBI:30616"/>
        <dbReference type="ChEBI" id="CHEBI:43474"/>
        <dbReference type="ChEBI" id="CHEBI:57371"/>
        <dbReference type="ChEBI" id="CHEBI:60909"/>
        <dbReference type="ChEBI" id="CHEBI:456216"/>
    </reaction>
    <physiologicalReaction direction="left-to-right" evidence="6">
        <dbReference type="Rhea" id="RHEA:59521"/>
    </physiologicalReaction>
</comment>
<feature type="region of interest" description="Disordered" evidence="8">
    <location>
        <begin position="1"/>
        <end position="61"/>
    </location>
</feature>
<dbReference type="InterPro" id="IPR051047">
    <property type="entry name" value="AccD/PCCB"/>
</dbReference>
<organism evidence="11 12">
    <name type="scientific">Xylaria grammica</name>
    <dbReference type="NCBI Taxonomy" id="363999"/>
    <lineage>
        <taxon>Eukaryota</taxon>
        <taxon>Fungi</taxon>
        <taxon>Dikarya</taxon>
        <taxon>Ascomycota</taxon>
        <taxon>Pezizomycotina</taxon>
        <taxon>Sordariomycetes</taxon>
        <taxon>Xylariomycetidae</taxon>
        <taxon>Xylariales</taxon>
        <taxon>Xylariaceae</taxon>
        <taxon>Xylaria</taxon>
    </lineage>
</organism>
<evidence type="ECO:0000256" key="5">
    <source>
        <dbReference type="ARBA" id="ARBA00042797"/>
    </source>
</evidence>
<dbReference type="STRING" id="363999.A0A439CV86"/>
<dbReference type="PANTHER" id="PTHR43842">
    <property type="entry name" value="PROPIONYL-COA CARBOXYLASE BETA CHAIN"/>
    <property type="match status" value="1"/>
</dbReference>
<evidence type="ECO:0000256" key="6">
    <source>
        <dbReference type="ARBA" id="ARBA00048208"/>
    </source>
</evidence>
<feature type="domain" description="CoA carboxyltransferase C-terminal" evidence="10">
    <location>
        <begin position="332"/>
        <end position="592"/>
    </location>
</feature>
<dbReference type="InterPro" id="IPR029045">
    <property type="entry name" value="ClpP/crotonase-like_dom_sf"/>
</dbReference>
<protein>
    <recommendedName>
        <fullName evidence="4">Propionyl-CoA carboxylase beta chain, mitochondrial</fullName>
        <ecNumber evidence="2">6.4.1.3</ecNumber>
    </recommendedName>
    <alternativeName>
        <fullName evidence="5">Propanoyl-CoA:carbon dioxide ligase subunit beta</fullName>
    </alternativeName>
</protein>
<evidence type="ECO:0000313" key="11">
    <source>
        <dbReference type="EMBL" id="RWA06083.1"/>
    </source>
</evidence>
<keyword evidence="12" id="KW-1185">Reference proteome</keyword>
<feature type="domain" description="CoA carboxyltransferase N-terminal" evidence="9">
    <location>
        <begin position="54"/>
        <end position="328"/>
    </location>
</feature>
<reference evidence="11 12" key="1">
    <citation type="submission" date="2018-12" db="EMBL/GenBank/DDBJ databases">
        <title>Draft genome sequence of Xylaria grammica IHI A82.</title>
        <authorList>
            <person name="Buettner E."/>
            <person name="Kellner H."/>
        </authorList>
    </citation>
    <scope>NUCLEOTIDE SEQUENCE [LARGE SCALE GENOMIC DNA]</scope>
    <source>
        <strain evidence="11 12">IHI A82</strain>
    </source>
</reference>
<dbReference type="AlphaFoldDB" id="A0A439CV86"/>
<comment type="caution">
    <text evidence="11">The sequence shown here is derived from an EMBL/GenBank/DDBJ whole genome shotgun (WGS) entry which is preliminary data.</text>
</comment>
<dbReference type="InterPro" id="IPR011763">
    <property type="entry name" value="COA_CT_C"/>
</dbReference>
<dbReference type="PROSITE" id="PS50989">
    <property type="entry name" value="COA_CT_CTER"/>
    <property type="match status" value="1"/>
</dbReference>
<evidence type="ECO:0000256" key="4">
    <source>
        <dbReference type="ARBA" id="ARBA00041138"/>
    </source>
</evidence>
<evidence type="ECO:0000256" key="3">
    <source>
        <dbReference type="ARBA" id="ARBA00038567"/>
    </source>
</evidence>
<evidence type="ECO:0000256" key="1">
    <source>
        <dbReference type="ARBA" id="ARBA00005060"/>
    </source>
</evidence>
<dbReference type="Pfam" id="PF01039">
    <property type="entry name" value="Carboxyl_trans"/>
    <property type="match status" value="1"/>
</dbReference>
<accession>A0A439CV86</accession>
<comment type="catalytic activity">
    <reaction evidence="7">
        <text>propanoyl-CoA + hydrogencarbonate + ATP = (S)-methylmalonyl-CoA + ADP + phosphate + H(+)</text>
        <dbReference type="Rhea" id="RHEA:23720"/>
        <dbReference type="ChEBI" id="CHEBI:15378"/>
        <dbReference type="ChEBI" id="CHEBI:17544"/>
        <dbReference type="ChEBI" id="CHEBI:30616"/>
        <dbReference type="ChEBI" id="CHEBI:43474"/>
        <dbReference type="ChEBI" id="CHEBI:57327"/>
        <dbReference type="ChEBI" id="CHEBI:57392"/>
        <dbReference type="ChEBI" id="CHEBI:456216"/>
        <dbReference type="EC" id="6.4.1.3"/>
    </reaction>
    <physiologicalReaction direction="left-to-right" evidence="7">
        <dbReference type="Rhea" id="RHEA:23721"/>
    </physiologicalReaction>
</comment>
<evidence type="ECO:0000259" key="9">
    <source>
        <dbReference type="PROSITE" id="PS50980"/>
    </source>
</evidence>
<dbReference type="InterPro" id="IPR034733">
    <property type="entry name" value="AcCoA_carboxyl_beta"/>
</dbReference>
<dbReference type="Proteomes" id="UP000286045">
    <property type="component" value="Unassembled WGS sequence"/>
</dbReference>
<comment type="pathway">
    <text evidence="1">Metabolic intermediate metabolism; propanoyl-CoA degradation; succinyl-CoA from propanoyl-CoA: step 1/3.</text>
</comment>
<evidence type="ECO:0000256" key="8">
    <source>
        <dbReference type="SAM" id="MobiDB-lite"/>
    </source>
</evidence>
<sequence length="595" mass="64523">MASDEDGASQRARERVQQVSSHIARTQFAKDDVSQSPISRRKKGKQASASGGPPADYSDRLGEIATLEKLARTPDINHRGYARQKKAGKLWVRERVEALLDEGSLQEVGSVAGDVTWSKEKGEDGIEKEVIAAFTPSNSVQGYGRLNGRKIVFTADDYTLRAGHADGALLEKTLYIEKLALSLRLPIVKLVDGSSGGGSVTSIRKQGFSYIPPLPAFDQVIAQLNLGIPNLGAVLGPAIGLGAARVTACHFSVMAANIGSLFNAGPQVVKGATFEEGLTMAELGGPDMHCRNGTIDNMARDEHDAFNQIRRVLGYLPNSGFSAPPVIKSEDIPDRREEALRSLIPRRKERMYDSRRLITLVVDNDSFFEIGALWGTTAIVGLARLNGYSVGIISNNSESHTGGALDALGSQKLTKHLKLCDVMNLPILQFVDIPGYAVGTAAERSATMRHGINLAMAYYTTTMPVFSVVTRRAYGVAGGVMLDCRDPRMRVAWPSGDWGSLPLKGGIEVGHSYELKEAAKKGGQKMADELYARLETEYNALTNPVRTANAFGVEQIIDPADTRPVVCNWISHVYEELMEERLAKRRAGTLHASFA</sequence>
<evidence type="ECO:0000256" key="2">
    <source>
        <dbReference type="ARBA" id="ARBA00013050"/>
    </source>
</evidence>
<dbReference type="PROSITE" id="PS50980">
    <property type="entry name" value="COA_CT_NTER"/>
    <property type="match status" value="1"/>
</dbReference>
<dbReference type="PANTHER" id="PTHR43842:SF2">
    <property type="entry name" value="PROPIONYL-COA CARBOXYLASE BETA CHAIN, MITOCHONDRIAL"/>
    <property type="match status" value="1"/>
</dbReference>
<gene>
    <name evidence="11" type="ORF">EKO27_g9012</name>
</gene>